<accession>A0AA36IUI7</accession>
<evidence type="ECO:0000313" key="2">
    <source>
        <dbReference type="Proteomes" id="UP001178507"/>
    </source>
</evidence>
<dbReference type="AlphaFoldDB" id="A0AA36IUI7"/>
<comment type="caution">
    <text evidence="1">The sequence shown here is derived from an EMBL/GenBank/DDBJ whole genome shotgun (WGS) entry which is preliminary data.</text>
</comment>
<protein>
    <submittedName>
        <fullName evidence="1">Uncharacterized protein</fullName>
    </submittedName>
</protein>
<sequence>MEWRHGQFVAYRGEPVPQNAPLAWFGQPGSFVAPAAPLPRPAVQFLPQTQAVFYGSHAIPEPARQRQLDKTYCLVDEDGRPKPFSSVSQISGRNYESMISCMIGSGGPRTLRANLFQDPKEQDRLKTCKEAVARFLRETVSDHIGDGMRSRGVGEEEAEVDTVYNGSFENFAAKVERLSTVKVSATCANVQRVLVEICSDSRYVAMKLYQIEIQSCLVARKGF</sequence>
<keyword evidence="2" id="KW-1185">Reference proteome</keyword>
<gene>
    <name evidence="1" type="ORF">EVOR1521_LOCUS18659</name>
</gene>
<dbReference type="EMBL" id="CAUJNA010002668">
    <property type="protein sequence ID" value="CAJ1393896.1"/>
    <property type="molecule type" value="Genomic_DNA"/>
</dbReference>
<dbReference type="Proteomes" id="UP001178507">
    <property type="component" value="Unassembled WGS sequence"/>
</dbReference>
<evidence type="ECO:0000313" key="1">
    <source>
        <dbReference type="EMBL" id="CAJ1393896.1"/>
    </source>
</evidence>
<reference evidence="1" key="1">
    <citation type="submission" date="2023-08" db="EMBL/GenBank/DDBJ databases">
        <authorList>
            <person name="Chen Y."/>
            <person name="Shah S."/>
            <person name="Dougan E. K."/>
            <person name="Thang M."/>
            <person name="Chan C."/>
        </authorList>
    </citation>
    <scope>NUCLEOTIDE SEQUENCE</scope>
</reference>
<name>A0AA36IUI7_9DINO</name>
<proteinExistence type="predicted"/>
<organism evidence="1 2">
    <name type="scientific">Effrenium voratum</name>
    <dbReference type="NCBI Taxonomy" id="2562239"/>
    <lineage>
        <taxon>Eukaryota</taxon>
        <taxon>Sar</taxon>
        <taxon>Alveolata</taxon>
        <taxon>Dinophyceae</taxon>
        <taxon>Suessiales</taxon>
        <taxon>Symbiodiniaceae</taxon>
        <taxon>Effrenium</taxon>
    </lineage>
</organism>